<gene>
    <name evidence="4" type="primary">cdiA2_3</name>
    <name evidence="4" type="ORF">C7M51_03621</name>
</gene>
<dbReference type="NCBIfam" id="TIGR01901">
    <property type="entry name" value="adhes_NPXG"/>
    <property type="match status" value="1"/>
</dbReference>
<dbReference type="GO" id="GO:0090729">
    <property type="term" value="F:toxin activity"/>
    <property type="evidence" value="ECO:0007669"/>
    <property type="project" value="UniProtKB-KW"/>
</dbReference>
<name>A0A6P1Q2Y7_9GAMM</name>
<dbReference type="InterPro" id="IPR025157">
    <property type="entry name" value="Hemagglutinin_rpt"/>
</dbReference>
<dbReference type="InterPro" id="IPR011050">
    <property type="entry name" value="Pectin_lyase_fold/virulence"/>
</dbReference>
<dbReference type="InterPro" id="IPR012334">
    <property type="entry name" value="Pectin_lyas_fold"/>
</dbReference>
<dbReference type="EC" id="3.1.-.-" evidence="4"/>
<dbReference type="GO" id="GO:0016787">
    <property type="term" value="F:hydrolase activity"/>
    <property type="evidence" value="ECO:0007669"/>
    <property type="project" value="UniProtKB-KW"/>
</dbReference>
<dbReference type="Pfam" id="PF13332">
    <property type="entry name" value="Fil_haemagg_2"/>
    <property type="match status" value="2"/>
</dbReference>
<evidence type="ECO:0000256" key="2">
    <source>
        <dbReference type="SAM" id="MobiDB-lite"/>
    </source>
</evidence>
<dbReference type="Pfam" id="PF05860">
    <property type="entry name" value="TPS"/>
    <property type="match status" value="1"/>
</dbReference>
<proteinExistence type="predicted"/>
<keyword evidence="5" id="KW-1185">Reference proteome</keyword>
<dbReference type="InterPro" id="IPR010069">
    <property type="entry name" value="CdiA_FHA1_rpt"/>
</dbReference>
<sequence length="1963" mass="204555">MNKLFYRIIFNKARGMLMVVAEITRSHRAGVSPASGSDRKAKVTLTARLTTLAFGLLLTFAWCAPALAGVVADKNAPGKQQPQIINSASGITQINIQTPSAAGVSRNTYSQFDVDRRGVILNNSHRNVQTNLAGMVAANPNLAKGEAKIILNEVNSRNPSQLNGYIEVAGQKAQVVIANPSGIQCDGCGFINANRATLTTGTPQLSDGNLTGYRVNDGNITLTGKGLDSSAQDYTDIIARSVKVNAGIRARDLKITTGRNQVDAAHQLITALADDGSKKPDVALDVSALGGMYAGKIRLTGTEKGVGVHNAGEIGATAGNVVLTADGRIENNGHISSTGNAQIISHADISNSGGMHSQQQLTLSSDGTLSNSGSLVSGGSLVAKASSLNSTRNSLLAAGVDSAGKLTQPGDLTLTASGQLSAHGQNLAGGLIQAKGQGVDISASQTAATSISLDAQNGALSTRDATVDAEKTLVARTTTTLNNDGGSLTANKLTLSSQQLSNRSGTLAQLGEDDLSLTPTGKLDNYGGHIRSNGKNMTLSAFTLDNRAGEITHAGKGDLYLSAAQELDNGKGTIQSAGHITSHSAAFNNAEGQLIAVQGLALNAASLNNHQGALASGGDMSLTVKNIINTGTVNTGGISSGGELTLVTSSLDNSAGLLLAGKSLTLLNTLLNNQSGQIVSQQALNLSTVGDLNNQQGLIQASGIALDTQGHALNNRGGTLYSLAALTLDSAGLDNQGGTVGAKGNGTLVAHTLDNRNGGRIVSERAASVTVQSLQNQQGQIQSAGDLRLNLSGLLNNHEGLIRSGAVATVTAQKIDNSGTQRENQGIEGQTLTVTSDSLHNQNGSLLANHSLTIIANGLLNNVRGVISASQALLMKGSGLRLTNTEGIASAGSQLTLNADSLTGDGRLLSSGNMAIASRQAFNNQGSLIANRDLTLDVRGDVVNRGQVLAGNTLSLSGNHLSNLQNGEINAGTNRLILSGTLSNTGLIDGGLTWLEANTLNNTGTGRIYGDSVGVNVTTFNNMAADGVAPVLAGRAQVNIGARTINNYTHALIYSDGTLATGGRLTSDGSVAGQVGEINNHSATIESAGDMQLNVDRLNNVNDRFATELVTVSVIDKLLYQWKGVIYDTADYNISLDKDETWIICIKGVTCHDSGSGDKFNEYRYTETIQETQVKESDPAKLLAGGNLTINGNRVYNENSEIVAGGTLAVNAASVENRQAEGQRIITDEGTLKHYYRKRHKGGDSPGIDTSDYTPPATIQTISLNPGRMDDNSQFNGSNKTIDAQGNLTADISAGGGGGVDTQVNGSDKSPELPRPGTQFDVVAENGDEGTVIRTVTPDTRLPDNSLFNVKTDDNSSYLIETDARFTSNRQWLASDYMQEQLGIDQTMKRLGDGYYEQRLVREQIIALTGRRYLEGFSNDEEEYKALMDNGVAFSKQYNLRPGVALSAEQMAKLTKPLVWLVSSTVTLPDGRQQTVLVPQVYAPVKAGDLNASGALISGGNLVMNLTGDLANSGVLGGHQATVITAENILNNAGSIQGTGVNLTARNDLISIGGSLQGLDSLVANAGRDITITTTTRRAESENVSSRFSRTTLDKVASVSVVNEGGTLLLNAGRDVNLTAAQVVNEGNNSQTLIAARRDVNLNTVTTAGRDDVAWNSDNTLHQAQRTERGVDIAGNGSVSLAAGQDINARAASLNANNALALSAGRDIRIVSGENHSELDERHKETGNSGLFSKTTVTTRDAWSRDTAQASQLGGNSVTIDAGRDLLLRGSDVAGTQDVALRGGRAVTITGAEESHQELHLTQQKKSGLSGTGGIGFSYGTQDVKVTDTLAATTHRGSTVGSVQGSLSIRAGGDLKVQGSELVAGQDMLLTGKNVVIETTRDSSTQTHTVEQKTSGLTLALSGTAGSALNTAVSTVREAKREGNDRLAALQGVRAALTGVARHRRWRWTVRREPLRKITIPSG</sequence>
<protein>
    <submittedName>
        <fullName evidence="4">tRNA nuclease CdiA-2</fullName>
        <ecNumber evidence="4">3.1.-.-</ecNumber>
    </submittedName>
</protein>
<evidence type="ECO:0000313" key="4">
    <source>
        <dbReference type="EMBL" id="QHM73276.1"/>
    </source>
</evidence>
<dbReference type="Pfam" id="PF05594">
    <property type="entry name" value="Fil_haemagg"/>
    <property type="match status" value="9"/>
</dbReference>
<dbReference type="KEGG" id="mint:C7M51_03621"/>
<dbReference type="NCBIfam" id="TIGR01731">
    <property type="entry name" value="fil_hemag_20aa"/>
    <property type="match status" value="17"/>
</dbReference>
<dbReference type="InterPro" id="IPR008638">
    <property type="entry name" value="FhaB/CdiA-like_TPS"/>
</dbReference>
<dbReference type="Gene3D" id="2.160.20.10">
    <property type="entry name" value="Single-stranded right-handed beta-helix, Pectin lyase-like"/>
    <property type="match status" value="1"/>
</dbReference>
<dbReference type="Pfam" id="PF13018">
    <property type="entry name" value="ESPR"/>
    <property type="match status" value="1"/>
</dbReference>
<dbReference type="InterPro" id="IPR008619">
    <property type="entry name" value="Filamentous_hemagglutn_rpt"/>
</dbReference>
<evidence type="ECO:0000259" key="3">
    <source>
        <dbReference type="SMART" id="SM00912"/>
    </source>
</evidence>
<feature type="region of interest" description="Disordered" evidence="2">
    <location>
        <begin position="349"/>
        <end position="368"/>
    </location>
</feature>
<evidence type="ECO:0000256" key="1">
    <source>
        <dbReference type="ARBA" id="ARBA00022656"/>
    </source>
</evidence>
<feature type="domain" description="Filamentous haemagglutinin FhaB/tRNA nuclease CdiA-like TPS" evidence="3">
    <location>
        <begin position="88"/>
        <end position="208"/>
    </location>
</feature>
<dbReference type="Proteomes" id="UP000464053">
    <property type="component" value="Chromosome"/>
</dbReference>
<evidence type="ECO:0000313" key="5">
    <source>
        <dbReference type="Proteomes" id="UP000464053"/>
    </source>
</evidence>
<organism evidence="4 5">
    <name type="scientific">Mixta intestinalis</name>
    <dbReference type="NCBI Taxonomy" id="1615494"/>
    <lineage>
        <taxon>Bacteria</taxon>
        <taxon>Pseudomonadati</taxon>
        <taxon>Pseudomonadota</taxon>
        <taxon>Gammaproteobacteria</taxon>
        <taxon>Enterobacterales</taxon>
        <taxon>Erwiniaceae</taxon>
        <taxon>Mixta</taxon>
    </lineage>
</organism>
<keyword evidence="4" id="KW-0378">Hydrolase</keyword>
<dbReference type="SMART" id="SM00912">
    <property type="entry name" value="Haemagg_act"/>
    <property type="match status" value="1"/>
</dbReference>
<dbReference type="SUPFAM" id="SSF51126">
    <property type="entry name" value="Pectin lyase-like"/>
    <property type="match status" value="1"/>
</dbReference>
<keyword evidence="1" id="KW-0800">Toxin</keyword>
<dbReference type="EMBL" id="CP028271">
    <property type="protein sequence ID" value="QHM73276.1"/>
    <property type="molecule type" value="Genomic_DNA"/>
</dbReference>
<dbReference type="InterPro" id="IPR024973">
    <property type="entry name" value="ESPR"/>
</dbReference>
<accession>A0A6P1Q2Y7</accession>
<reference evidence="4 5" key="1">
    <citation type="submission" date="2018-03" db="EMBL/GenBank/DDBJ databases">
        <title>Pantoea intestinalis SRCM103226 isolated form the mealworm.</title>
        <authorList>
            <person name="Jeong D.-Y."/>
            <person name="Kim J.W."/>
        </authorList>
    </citation>
    <scope>NUCLEOTIDE SEQUENCE [LARGE SCALE GENOMIC DNA]</scope>
    <source>
        <strain evidence="4 5">SRCM103226</strain>
    </source>
</reference>
<feature type="region of interest" description="Disordered" evidence="2">
    <location>
        <begin position="1295"/>
        <end position="1315"/>
    </location>
</feature>